<organism evidence="3 4">
    <name type="scientific">Drosophila madeirensis</name>
    <name type="common">Fruit fly</name>
    <dbReference type="NCBI Taxonomy" id="30013"/>
    <lineage>
        <taxon>Eukaryota</taxon>
        <taxon>Metazoa</taxon>
        <taxon>Ecdysozoa</taxon>
        <taxon>Arthropoda</taxon>
        <taxon>Hexapoda</taxon>
        <taxon>Insecta</taxon>
        <taxon>Pterygota</taxon>
        <taxon>Neoptera</taxon>
        <taxon>Endopterygota</taxon>
        <taxon>Diptera</taxon>
        <taxon>Brachycera</taxon>
        <taxon>Muscomorpha</taxon>
        <taxon>Ephydroidea</taxon>
        <taxon>Drosophilidae</taxon>
        <taxon>Drosophila</taxon>
        <taxon>Sophophora</taxon>
    </lineage>
</organism>
<keyword evidence="4" id="KW-1185">Reference proteome</keyword>
<keyword evidence="2" id="KW-1133">Transmembrane helix</keyword>
<accession>A0AAU9EQB1</accession>
<keyword evidence="2" id="KW-0472">Membrane</keyword>
<feature type="region of interest" description="Disordered" evidence="1">
    <location>
        <begin position="1"/>
        <end position="23"/>
    </location>
</feature>
<evidence type="ECO:0000256" key="2">
    <source>
        <dbReference type="SAM" id="Phobius"/>
    </source>
</evidence>
<proteinExistence type="predicted"/>
<evidence type="ECO:0000313" key="3">
    <source>
        <dbReference type="EMBL" id="BFF89156.1"/>
    </source>
</evidence>
<protein>
    <submittedName>
        <fullName evidence="3">Uncharacterized protein</fullName>
    </submittedName>
</protein>
<reference evidence="3 4" key="1">
    <citation type="submission" date="2024-02" db="EMBL/GenBank/DDBJ databases">
        <title>A chromosome-level genome assembly of Drosophila madeirensis, a fruit fly species endemic to Madeira island.</title>
        <authorList>
            <person name="Tomihara K."/>
            <person name="Llopart A."/>
            <person name="Yamamoto D."/>
        </authorList>
    </citation>
    <scope>NUCLEOTIDE SEQUENCE [LARGE SCALE GENOMIC DNA]</scope>
    <source>
        <strain evidence="3 4">RF1</strain>
    </source>
</reference>
<feature type="transmembrane region" description="Helical" evidence="2">
    <location>
        <begin position="55"/>
        <end position="73"/>
    </location>
</feature>
<name>A0AAU9EQB1_DROMD</name>
<feature type="transmembrane region" description="Helical" evidence="2">
    <location>
        <begin position="102"/>
        <end position="120"/>
    </location>
</feature>
<dbReference type="EMBL" id="AP029263">
    <property type="protein sequence ID" value="BFF89156.1"/>
    <property type="molecule type" value="Genomic_DNA"/>
</dbReference>
<evidence type="ECO:0000256" key="1">
    <source>
        <dbReference type="SAM" id="MobiDB-lite"/>
    </source>
</evidence>
<dbReference type="Proteomes" id="UP001500889">
    <property type="component" value="Chromosome O"/>
</dbReference>
<dbReference type="AlphaFoldDB" id="A0AAU9EQB1"/>
<gene>
    <name evidence="3" type="ORF">DMAD_07967</name>
</gene>
<keyword evidence="2" id="KW-0812">Transmembrane</keyword>
<evidence type="ECO:0000313" key="4">
    <source>
        <dbReference type="Proteomes" id="UP001500889"/>
    </source>
</evidence>
<sequence>MSEMNESSEIEDQDGWTTESECDMEETNDMALCETTVDGVEEENEEQLIPRGNSILDCVLLGIVLLLFLVHHLQQDLFHFYVWTIQLDLAAQQRPRPLKLAWYFYNVLLLIFSLIFYVLLRLRVKVLVQF</sequence>